<reference evidence="4" key="2">
    <citation type="submission" date="2023-05" db="EMBL/GenBank/DDBJ databases">
        <authorList>
            <consortium name="Lawrence Berkeley National Laboratory"/>
            <person name="Steindorff A."/>
            <person name="Hensen N."/>
            <person name="Bonometti L."/>
            <person name="Westerberg I."/>
            <person name="Brannstrom I.O."/>
            <person name="Guillou S."/>
            <person name="Cros-Aarteil S."/>
            <person name="Calhoun S."/>
            <person name="Haridas S."/>
            <person name="Kuo A."/>
            <person name="Mondo S."/>
            <person name="Pangilinan J."/>
            <person name="Riley R."/>
            <person name="Labutti K."/>
            <person name="Andreopoulos B."/>
            <person name="Lipzen A."/>
            <person name="Chen C."/>
            <person name="Yanf M."/>
            <person name="Daum C."/>
            <person name="Ng V."/>
            <person name="Clum A."/>
            <person name="Ohm R."/>
            <person name="Martin F."/>
            <person name="Silar P."/>
            <person name="Natvig D."/>
            <person name="Lalanne C."/>
            <person name="Gautier V."/>
            <person name="Ament-Velasquez S.L."/>
            <person name="Kruys A."/>
            <person name="Hutchinson M.I."/>
            <person name="Powell A.J."/>
            <person name="Barry K."/>
            <person name="Miller A.N."/>
            <person name="Grigoriev I.V."/>
            <person name="Debuchy R."/>
            <person name="Gladieux P."/>
            <person name="Thoren M.H."/>
            <person name="Johannesson H."/>
        </authorList>
    </citation>
    <scope>NUCLEOTIDE SEQUENCE</scope>
    <source>
        <strain evidence="4">CBS 532.94</strain>
    </source>
</reference>
<evidence type="ECO:0000313" key="4">
    <source>
        <dbReference type="EMBL" id="KAK4235895.1"/>
    </source>
</evidence>
<feature type="compositionally biased region" description="Polar residues" evidence="2">
    <location>
        <begin position="348"/>
        <end position="357"/>
    </location>
</feature>
<dbReference type="PROSITE" id="PS00028">
    <property type="entry name" value="ZINC_FINGER_C2H2_1"/>
    <property type="match status" value="2"/>
</dbReference>
<proteinExistence type="predicted"/>
<feature type="region of interest" description="Disordered" evidence="2">
    <location>
        <begin position="637"/>
        <end position="688"/>
    </location>
</feature>
<keyword evidence="1" id="KW-0479">Metal-binding</keyword>
<sequence>MVPQRLQHEPDASPQKHDVATANPDAGDPKDIGIQGLNLRLPPPARTAVRGVAKETILNTAPEESPQEDSLMRDSWISFASTARSRDSAAPSIFSVRASTTTASTRYSLRQSSVESPISAISRMHQEHYNGGVPHASRYCCTFCDAAFDSKTEWKLHELEFHDRRERYLCGVCPATFPRAVLLTEHVRGDHGLDPATDTTEPIQCSPIRSAWGCGFCAAFILSRNDYLEHVGRHYDEGKEKSDWQHTRVIEGLLRQPRIEAAWTALVSKEEHARASKLRFLWDPDTTGRVDDATESSLQDMLEFFATGTRQADEVAAAAYSSAHVRLESNLSDLVSRLYLRHPEPRSGTRTLSQPSPELQPASDGVEDDMVSPISPLPAPLRPLTTPPRVSDLSLAAVLSAPPPPVTRAPKLGMPKSGNTTIPAKESPRPTTSSVILSGSGPRQIGHPDPLEPFKHRALRRIGNARNLGLPGQTGTLIKLDQDKDTVPPQVKLLPASRASSQMSLRHTAEPAPPLSAKTSMKKSSGICLWTTEAAAMSSVRPHTSSSTLSTTGEGSQGLDDSTSEITSDDSFSEPDCWPEPSQIPGTTRTWEISFRQTVDRGMGRLWARYNHHMSSLIRQCVGGQSTDSAQLQQFPRRVRKGASSRYALGNGLRPKGFSLGDEDEEDDDEGQGYRPPNSLSKHSSGSTKRFACPFRKHDPHTYNIRDHEVCAIRSWCTISRLKEHLYRRHYIPHCQRCKQTFPDARGLAEHEMSVTGCQVLDIAAPGDITTYQEKQLKSRKHTTRRQTDEEKWRDIYRLLFPDEGIPSPYPEPTDDLAPVSSEPRLSLDFQHFLLSEMPGLVTKTAEEHAGRRLQAHEGLPMEAIPRIIEDALRKAFRAWDATSSHLPTREASVASMSFLSETPPPSLAYSFGQSTAYPSPQPPAAINHNFPNGQFSTTDFTPEIGHAASADDSGFTEDMLFTSGPPVDFNAFASQYGRAPWEGGLGVMDMGSFESQSGVGGQFRGFQDG</sequence>
<accession>A0AAN7HC65</accession>
<evidence type="ECO:0000259" key="3">
    <source>
        <dbReference type="PROSITE" id="PS50157"/>
    </source>
</evidence>
<feature type="compositionally biased region" description="Polar residues" evidence="2">
    <location>
        <begin position="678"/>
        <end position="688"/>
    </location>
</feature>
<organism evidence="4 5">
    <name type="scientific">Achaetomium macrosporum</name>
    <dbReference type="NCBI Taxonomy" id="79813"/>
    <lineage>
        <taxon>Eukaryota</taxon>
        <taxon>Fungi</taxon>
        <taxon>Dikarya</taxon>
        <taxon>Ascomycota</taxon>
        <taxon>Pezizomycotina</taxon>
        <taxon>Sordariomycetes</taxon>
        <taxon>Sordariomycetidae</taxon>
        <taxon>Sordariales</taxon>
        <taxon>Chaetomiaceae</taxon>
        <taxon>Achaetomium</taxon>
    </lineage>
</organism>
<keyword evidence="1" id="KW-0862">Zinc</keyword>
<feature type="region of interest" description="Disordered" evidence="2">
    <location>
        <begin position="1"/>
        <end position="33"/>
    </location>
</feature>
<evidence type="ECO:0000256" key="1">
    <source>
        <dbReference type="PROSITE-ProRule" id="PRU00042"/>
    </source>
</evidence>
<dbReference type="Proteomes" id="UP001303760">
    <property type="component" value="Unassembled WGS sequence"/>
</dbReference>
<dbReference type="PROSITE" id="PS50157">
    <property type="entry name" value="ZINC_FINGER_C2H2_2"/>
    <property type="match status" value="1"/>
</dbReference>
<feature type="domain" description="C2H2-type" evidence="3">
    <location>
        <begin position="168"/>
        <end position="195"/>
    </location>
</feature>
<dbReference type="GO" id="GO:0008270">
    <property type="term" value="F:zinc ion binding"/>
    <property type="evidence" value="ECO:0007669"/>
    <property type="project" value="UniProtKB-KW"/>
</dbReference>
<feature type="compositionally biased region" description="Basic and acidic residues" evidence="2">
    <location>
        <begin position="1"/>
        <end position="19"/>
    </location>
</feature>
<evidence type="ECO:0000256" key="2">
    <source>
        <dbReference type="SAM" id="MobiDB-lite"/>
    </source>
</evidence>
<feature type="region of interest" description="Disordered" evidence="2">
    <location>
        <begin position="495"/>
        <end position="521"/>
    </location>
</feature>
<name>A0AAN7HC65_9PEZI</name>
<feature type="compositionally biased region" description="Acidic residues" evidence="2">
    <location>
        <begin position="661"/>
        <end position="671"/>
    </location>
</feature>
<dbReference type="Gene3D" id="3.30.160.60">
    <property type="entry name" value="Classic Zinc Finger"/>
    <property type="match status" value="1"/>
</dbReference>
<dbReference type="EMBL" id="MU860230">
    <property type="protein sequence ID" value="KAK4235895.1"/>
    <property type="molecule type" value="Genomic_DNA"/>
</dbReference>
<dbReference type="PANTHER" id="PTHR38166:SF1">
    <property type="entry name" value="C2H2-TYPE DOMAIN-CONTAINING PROTEIN"/>
    <property type="match status" value="1"/>
</dbReference>
<dbReference type="SUPFAM" id="SSF57667">
    <property type="entry name" value="beta-beta-alpha zinc fingers"/>
    <property type="match status" value="1"/>
</dbReference>
<evidence type="ECO:0000313" key="5">
    <source>
        <dbReference type="Proteomes" id="UP001303760"/>
    </source>
</evidence>
<feature type="region of interest" description="Disordered" evidence="2">
    <location>
        <begin position="539"/>
        <end position="590"/>
    </location>
</feature>
<dbReference type="AlphaFoldDB" id="A0AAN7HC65"/>
<dbReference type="InterPro" id="IPR013087">
    <property type="entry name" value="Znf_C2H2_type"/>
</dbReference>
<keyword evidence="1" id="KW-0863">Zinc-finger</keyword>
<dbReference type="SMART" id="SM00355">
    <property type="entry name" value="ZnF_C2H2"/>
    <property type="match status" value="4"/>
</dbReference>
<dbReference type="InterPro" id="IPR036236">
    <property type="entry name" value="Znf_C2H2_sf"/>
</dbReference>
<dbReference type="PANTHER" id="PTHR38166">
    <property type="entry name" value="C2H2-TYPE DOMAIN-CONTAINING PROTEIN-RELATED"/>
    <property type="match status" value="1"/>
</dbReference>
<feature type="region of interest" description="Disordered" evidence="2">
    <location>
        <begin position="400"/>
        <end position="449"/>
    </location>
</feature>
<reference evidence="4" key="1">
    <citation type="journal article" date="2023" name="Mol. Phylogenet. Evol.">
        <title>Genome-scale phylogeny and comparative genomics of the fungal order Sordariales.</title>
        <authorList>
            <person name="Hensen N."/>
            <person name="Bonometti L."/>
            <person name="Westerberg I."/>
            <person name="Brannstrom I.O."/>
            <person name="Guillou S."/>
            <person name="Cros-Aarteil S."/>
            <person name="Calhoun S."/>
            <person name="Haridas S."/>
            <person name="Kuo A."/>
            <person name="Mondo S."/>
            <person name="Pangilinan J."/>
            <person name="Riley R."/>
            <person name="LaButti K."/>
            <person name="Andreopoulos B."/>
            <person name="Lipzen A."/>
            <person name="Chen C."/>
            <person name="Yan M."/>
            <person name="Daum C."/>
            <person name="Ng V."/>
            <person name="Clum A."/>
            <person name="Steindorff A."/>
            <person name="Ohm R.A."/>
            <person name="Martin F."/>
            <person name="Silar P."/>
            <person name="Natvig D.O."/>
            <person name="Lalanne C."/>
            <person name="Gautier V."/>
            <person name="Ament-Velasquez S.L."/>
            <person name="Kruys A."/>
            <person name="Hutchinson M.I."/>
            <person name="Powell A.J."/>
            <person name="Barry K."/>
            <person name="Miller A.N."/>
            <person name="Grigoriev I.V."/>
            <person name="Debuchy R."/>
            <person name="Gladieux P."/>
            <person name="Hiltunen Thoren M."/>
            <person name="Johannesson H."/>
        </authorList>
    </citation>
    <scope>NUCLEOTIDE SEQUENCE</scope>
    <source>
        <strain evidence="4">CBS 532.94</strain>
    </source>
</reference>
<gene>
    <name evidence="4" type="ORF">C8A03DRAFT_17418</name>
</gene>
<comment type="caution">
    <text evidence="4">The sequence shown here is derived from an EMBL/GenBank/DDBJ whole genome shotgun (WGS) entry which is preliminary data.</text>
</comment>
<protein>
    <recommendedName>
        <fullName evidence="3">C2H2-type domain-containing protein</fullName>
    </recommendedName>
</protein>
<keyword evidence="5" id="KW-1185">Reference proteome</keyword>
<feature type="region of interest" description="Disordered" evidence="2">
    <location>
        <begin position="345"/>
        <end position="388"/>
    </location>
</feature>